<name>A0A0A9BTA5_ARUDO</name>
<organism evidence="1">
    <name type="scientific">Arundo donax</name>
    <name type="common">Giant reed</name>
    <name type="synonym">Donax arundinaceus</name>
    <dbReference type="NCBI Taxonomy" id="35708"/>
    <lineage>
        <taxon>Eukaryota</taxon>
        <taxon>Viridiplantae</taxon>
        <taxon>Streptophyta</taxon>
        <taxon>Embryophyta</taxon>
        <taxon>Tracheophyta</taxon>
        <taxon>Spermatophyta</taxon>
        <taxon>Magnoliopsida</taxon>
        <taxon>Liliopsida</taxon>
        <taxon>Poales</taxon>
        <taxon>Poaceae</taxon>
        <taxon>PACMAD clade</taxon>
        <taxon>Arundinoideae</taxon>
        <taxon>Arundineae</taxon>
        <taxon>Arundo</taxon>
    </lineage>
</organism>
<evidence type="ECO:0000313" key="1">
    <source>
        <dbReference type="EMBL" id="JAD64410.1"/>
    </source>
</evidence>
<protein>
    <submittedName>
        <fullName evidence="1">Uncharacterized protein</fullName>
    </submittedName>
</protein>
<sequence>MHFTKQINRLKNASTKGPFLHKQANFFARKKYFSS</sequence>
<reference evidence="1" key="1">
    <citation type="submission" date="2014-09" db="EMBL/GenBank/DDBJ databases">
        <authorList>
            <person name="Magalhaes I.L.F."/>
            <person name="Oliveira U."/>
            <person name="Santos F.R."/>
            <person name="Vidigal T.H.D.A."/>
            <person name="Brescovit A.D."/>
            <person name="Santos A.J."/>
        </authorList>
    </citation>
    <scope>NUCLEOTIDE SEQUENCE</scope>
    <source>
        <tissue evidence="1">Shoot tissue taken approximately 20 cm above the soil surface</tissue>
    </source>
</reference>
<proteinExistence type="predicted"/>
<dbReference type="AlphaFoldDB" id="A0A0A9BTA5"/>
<dbReference type="EMBL" id="GBRH01233485">
    <property type="protein sequence ID" value="JAD64410.1"/>
    <property type="molecule type" value="Transcribed_RNA"/>
</dbReference>
<reference evidence="1" key="2">
    <citation type="journal article" date="2015" name="Data Brief">
        <title>Shoot transcriptome of the giant reed, Arundo donax.</title>
        <authorList>
            <person name="Barrero R.A."/>
            <person name="Guerrero F.D."/>
            <person name="Moolhuijzen P."/>
            <person name="Goolsby J.A."/>
            <person name="Tidwell J."/>
            <person name="Bellgard S.E."/>
            <person name="Bellgard M.I."/>
        </authorList>
    </citation>
    <scope>NUCLEOTIDE SEQUENCE</scope>
    <source>
        <tissue evidence="1">Shoot tissue taken approximately 20 cm above the soil surface</tissue>
    </source>
</reference>
<accession>A0A0A9BTA5</accession>